<dbReference type="PANTHER" id="PTHR42713">
    <property type="entry name" value="HISTIDINE KINASE-RELATED"/>
    <property type="match status" value="1"/>
</dbReference>
<sequence>MTKRYHSIQVTMAIAFSLVSVSIIVAAVLLSFSVTEETARLSSQQYTQQLIRQISNNISAYIDYMNGVSTFVQSDKDIQEYLLAKKPEVKTLAGKRAQEVLKTFIRSRKDISLVAVFDFSGESLFHDSAFVQNPFRPPTIQPWFTAALQAQGGSVISSSHVQNIVQNRYRWVISLSRLIYKTGTNEKIGVLLVDLNYDVINRICSSIQLGKRGYVFIIDKNGEIVYHPQQQLIYGNLKKENIQQIVQSTQNYFAADNVESDKFYSIETMPVIGWKVVGVNYRDELVENRDQIRRTYAFWGLAFFSISIILSLIIAQRISRPIRQLRNSMRLVEQGNFNIRADIQSYNEIGELGRDFNIMVTEISKLLKNITEQQELKRKSELKALQMQINPHFLYNTLDSIIWMAEGGKQQEVIAMSSALARLFRLSISKGKEIIDIGSEVEHVRNYLTIQKIRYKDKLDYRIEVPDEIKSYKTVKIILQPLVENAIYHGIKNKEGPGLILIGGRKNQSGIELFVQDDGVGMNEETLSLLQERLKGNKAVQPTDSSLLHSGLGVHNVDERIKLYFGHDYGLVYESAEDVGTTVRIHLPAIEGELEE</sequence>
<dbReference type="InterPro" id="IPR036890">
    <property type="entry name" value="HATPase_C_sf"/>
</dbReference>
<dbReference type="EMBL" id="DSVL01000128">
    <property type="protein sequence ID" value="HFH28695.1"/>
    <property type="molecule type" value="Genomic_DNA"/>
</dbReference>
<dbReference type="Pfam" id="PF06580">
    <property type="entry name" value="His_kinase"/>
    <property type="match status" value="1"/>
</dbReference>
<keyword evidence="4" id="KW-0808">Transferase</keyword>
<dbReference type="SUPFAM" id="SSF55874">
    <property type="entry name" value="ATPase domain of HSP90 chaperone/DNA topoisomerase II/histidine kinase"/>
    <property type="match status" value="1"/>
</dbReference>
<evidence type="ECO:0000313" key="11">
    <source>
        <dbReference type="EMBL" id="HFH28695.1"/>
    </source>
</evidence>
<evidence type="ECO:0000259" key="10">
    <source>
        <dbReference type="PROSITE" id="PS50885"/>
    </source>
</evidence>
<comment type="caution">
    <text evidence="11">The sequence shown here is derived from an EMBL/GenBank/DDBJ whole genome shotgun (WGS) entry which is preliminary data.</text>
</comment>
<dbReference type="PROSITE" id="PS50885">
    <property type="entry name" value="HAMP"/>
    <property type="match status" value="1"/>
</dbReference>
<keyword evidence="2" id="KW-1003">Cell membrane</keyword>
<dbReference type="PANTHER" id="PTHR42713:SF2">
    <property type="entry name" value="TWO-COMPONENT SENSOR KINASE YESM"/>
    <property type="match status" value="1"/>
</dbReference>
<evidence type="ECO:0000256" key="3">
    <source>
        <dbReference type="ARBA" id="ARBA00022553"/>
    </source>
</evidence>
<dbReference type="GO" id="GO:0005886">
    <property type="term" value="C:plasma membrane"/>
    <property type="evidence" value="ECO:0007669"/>
    <property type="project" value="UniProtKB-SubCell"/>
</dbReference>
<comment type="subcellular location">
    <subcellularLocation>
        <location evidence="1">Cell membrane</location>
        <topology evidence="1">Multi-pass membrane protein</topology>
    </subcellularLocation>
</comment>
<dbReference type="Gene3D" id="3.30.450.20">
    <property type="entry name" value="PAS domain"/>
    <property type="match status" value="1"/>
</dbReference>
<dbReference type="InterPro" id="IPR003594">
    <property type="entry name" value="HATPase_dom"/>
</dbReference>
<evidence type="ECO:0000256" key="1">
    <source>
        <dbReference type="ARBA" id="ARBA00004651"/>
    </source>
</evidence>
<keyword evidence="8 9" id="KW-0472">Membrane</keyword>
<dbReference type="Gene3D" id="3.30.565.10">
    <property type="entry name" value="Histidine kinase-like ATPase, C-terminal domain"/>
    <property type="match status" value="1"/>
</dbReference>
<organism evidence="11">
    <name type="scientific">Gracilinema caldarium</name>
    <dbReference type="NCBI Taxonomy" id="215591"/>
    <lineage>
        <taxon>Bacteria</taxon>
        <taxon>Pseudomonadati</taxon>
        <taxon>Spirochaetota</taxon>
        <taxon>Spirochaetia</taxon>
        <taxon>Spirochaetales</taxon>
        <taxon>Breznakiellaceae</taxon>
        <taxon>Gracilinema</taxon>
    </lineage>
</organism>
<keyword evidence="7 9" id="KW-1133">Transmembrane helix</keyword>
<protein>
    <submittedName>
        <fullName evidence="11">Sensor histidine kinase</fullName>
    </submittedName>
</protein>
<dbReference type="CDD" id="cd06225">
    <property type="entry name" value="HAMP"/>
    <property type="match status" value="1"/>
</dbReference>
<keyword evidence="5 9" id="KW-0812">Transmembrane</keyword>
<dbReference type="InterPro" id="IPR003660">
    <property type="entry name" value="HAMP_dom"/>
</dbReference>
<dbReference type="GO" id="GO:0000155">
    <property type="term" value="F:phosphorelay sensor kinase activity"/>
    <property type="evidence" value="ECO:0007669"/>
    <property type="project" value="InterPro"/>
</dbReference>
<evidence type="ECO:0000256" key="9">
    <source>
        <dbReference type="SAM" id="Phobius"/>
    </source>
</evidence>
<feature type="transmembrane region" description="Helical" evidence="9">
    <location>
        <begin position="12"/>
        <end position="34"/>
    </location>
</feature>
<gene>
    <name evidence="11" type="ORF">ENS59_04175</name>
</gene>
<dbReference type="SMART" id="SM00387">
    <property type="entry name" value="HATPase_c"/>
    <property type="match status" value="1"/>
</dbReference>
<dbReference type="InterPro" id="IPR010559">
    <property type="entry name" value="Sig_transdc_His_kin_internal"/>
</dbReference>
<dbReference type="Pfam" id="PF02743">
    <property type="entry name" value="dCache_1"/>
    <property type="match status" value="1"/>
</dbReference>
<keyword evidence="6 11" id="KW-0418">Kinase</keyword>
<dbReference type="CDD" id="cd18773">
    <property type="entry name" value="PDC1_HK_sensor"/>
    <property type="match status" value="1"/>
</dbReference>
<dbReference type="AlphaFoldDB" id="A0A7C3EF94"/>
<dbReference type="SUPFAM" id="SSF158472">
    <property type="entry name" value="HAMP domain-like"/>
    <property type="match status" value="1"/>
</dbReference>
<evidence type="ECO:0000256" key="2">
    <source>
        <dbReference type="ARBA" id="ARBA00022475"/>
    </source>
</evidence>
<evidence type="ECO:0000256" key="8">
    <source>
        <dbReference type="ARBA" id="ARBA00023136"/>
    </source>
</evidence>
<dbReference type="CDD" id="cd12912">
    <property type="entry name" value="PDC2_MCP_like"/>
    <property type="match status" value="1"/>
</dbReference>
<dbReference type="SMART" id="SM00304">
    <property type="entry name" value="HAMP"/>
    <property type="match status" value="1"/>
</dbReference>
<accession>A0A7C3EF94</accession>
<dbReference type="Pfam" id="PF00672">
    <property type="entry name" value="HAMP"/>
    <property type="match status" value="1"/>
</dbReference>
<feature type="domain" description="HAMP" evidence="10">
    <location>
        <begin position="316"/>
        <end position="368"/>
    </location>
</feature>
<proteinExistence type="predicted"/>
<evidence type="ECO:0000256" key="5">
    <source>
        <dbReference type="ARBA" id="ARBA00022692"/>
    </source>
</evidence>
<dbReference type="InterPro" id="IPR051552">
    <property type="entry name" value="HptR"/>
</dbReference>
<name>A0A7C3EF94_9SPIR</name>
<reference evidence="11" key="1">
    <citation type="journal article" date="2020" name="mSystems">
        <title>Genome- and Community-Level Interaction Insights into Carbon Utilization and Element Cycling Functions of Hydrothermarchaeota in Hydrothermal Sediment.</title>
        <authorList>
            <person name="Zhou Z."/>
            <person name="Liu Y."/>
            <person name="Xu W."/>
            <person name="Pan J."/>
            <person name="Luo Z.H."/>
            <person name="Li M."/>
        </authorList>
    </citation>
    <scope>NUCLEOTIDE SEQUENCE [LARGE SCALE GENOMIC DNA]</scope>
    <source>
        <strain evidence="11">SpSt-503</strain>
    </source>
</reference>
<evidence type="ECO:0000256" key="6">
    <source>
        <dbReference type="ARBA" id="ARBA00022777"/>
    </source>
</evidence>
<dbReference type="Pfam" id="PF02518">
    <property type="entry name" value="HATPase_c"/>
    <property type="match status" value="1"/>
</dbReference>
<dbReference type="Gene3D" id="6.10.340.10">
    <property type="match status" value="1"/>
</dbReference>
<feature type="transmembrane region" description="Helical" evidence="9">
    <location>
        <begin position="296"/>
        <end position="315"/>
    </location>
</feature>
<evidence type="ECO:0000256" key="4">
    <source>
        <dbReference type="ARBA" id="ARBA00022679"/>
    </source>
</evidence>
<dbReference type="InterPro" id="IPR033479">
    <property type="entry name" value="dCache_1"/>
</dbReference>
<keyword evidence="3" id="KW-0597">Phosphoprotein</keyword>
<evidence type="ECO:0000256" key="7">
    <source>
        <dbReference type="ARBA" id="ARBA00022989"/>
    </source>
</evidence>